<feature type="compositionally biased region" description="Basic and acidic residues" evidence="2">
    <location>
        <begin position="762"/>
        <end position="771"/>
    </location>
</feature>
<evidence type="ECO:0000313" key="4">
    <source>
        <dbReference type="EMBL" id="CAD5122947.1"/>
    </source>
</evidence>
<dbReference type="EMBL" id="CAJFCJ010000019">
    <property type="protein sequence ID" value="CAD5122947.1"/>
    <property type="molecule type" value="Genomic_DNA"/>
</dbReference>
<dbReference type="InterPro" id="IPR049087">
    <property type="entry name" value="TAF1C_beta-prop"/>
</dbReference>
<feature type="domain" description="TAF1C beta-propeller" evidence="3">
    <location>
        <begin position="263"/>
        <end position="355"/>
    </location>
</feature>
<sequence>MSGNYPSDHFYCHSYPSNQKREIFAGFGTFGEGRIEETNDGLKIISQFGRKTSNDTRLCATSPSLPVFQEATDCAYPPEDIIYDSVRTRNTPSLRLLRTMLYIKQECDNNIPNKFPSYLGLSEKEIIALRKKRFVPRWFAQFEKIVENYDFNEPLQFPVVNNKYSNGCVSTYQDNCKKASLVFATGKNLTELKFCKLSLKNSSVKVKRVYRLNSDQDEDNGDDVNSQKSILETTINEEFCGARFSNSIEIYSLNSKQRILRKRVRKGCSSLSLNSTLSDEFAYTDRTGAVRVVDISTGGKQSFENLNGVEADEWFSSYYSAHPKILVRADKTNLSLFDTRDSDCSTLFKANHRTLLKNDEFRVVKNLKSNTFFHMIGTNNQIICVDERYTKEPVLTLHHLFKEPPMYLSSSLTLKDGSDILLAANQSLCDVFAYQLDCRHGLRVIDTPWRICKPVDFLNLSSIFELNSSVNFVKERLNLSLAGADCVALPNSGFSAFQLPCSGDLFYQTYHPKIDEDEKTFSIPEYGKEPRELGGEELEAASKFVVDASKKFEETSDKNIANECLSIDISSDRKMLREMLPPHSHCPLCNPTQSTDNYKGDDEMCEACGNSLKMSYSLIDSFSKNMIPPKTISEDYLQTVLPSANVFQFKDPHSRIIRRLWRSDDDNFPELLEARELFEDQTRKKFMSKTELELFEEMVRKIEDEKKEEDKTEEIESSDSLDSLPSEFEKEIVEIAREKRKKLRKLKKVKKKKLDESNIKDETVHLTKEEIAEPEPIVSKLEAPKPKKQKKRKLKMGF</sequence>
<dbReference type="AlphaFoldDB" id="A0A7I8W400"/>
<comment type="caution">
    <text evidence="4">The sequence shown here is derived from an EMBL/GenBank/DDBJ whole genome shotgun (WGS) entry which is preliminary data.</text>
</comment>
<dbReference type="GO" id="GO:0001164">
    <property type="term" value="F:RNA polymerase I core promoter sequence-specific DNA binding"/>
    <property type="evidence" value="ECO:0007669"/>
    <property type="project" value="TreeGrafter"/>
</dbReference>
<dbReference type="PANTHER" id="PTHR15319">
    <property type="entry name" value="TATA BOX-BINDING PROTEIN ASSOCIATED FACTOR RNA POLYMERASE I SUBUNIT C"/>
    <property type="match status" value="1"/>
</dbReference>
<accession>A0A7I8W400</accession>
<evidence type="ECO:0000259" key="3">
    <source>
        <dbReference type="Pfam" id="PF20641"/>
    </source>
</evidence>
<evidence type="ECO:0000256" key="2">
    <source>
        <dbReference type="SAM" id="MobiDB-lite"/>
    </source>
</evidence>
<organism evidence="4 5">
    <name type="scientific">Dimorphilus gyrociliatus</name>
    <dbReference type="NCBI Taxonomy" id="2664684"/>
    <lineage>
        <taxon>Eukaryota</taxon>
        <taxon>Metazoa</taxon>
        <taxon>Spiralia</taxon>
        <taxon>Lophotrochozoa</taxon>
        <taxon>Annelida</taxon>
        <taxon>Polychaeta</taxon>
        <taxon>Polychaeta incertae sedis</taxon>
        <taxon>Dinophilidae</taxon>
        <taxon>Dimorphilus</taxon>
    </lineage>
</organism>
<feature type="coiled-coil region" evidence="1">
    <location>
        <begin position="692"/>
        <end position="756"/>
    </location>
</feature>
<feature type="compositionally biased region" description="Basic residues" evidence="2">
    <location>
        <begin position="786"/>
        <end position="798"/>
    </location>
</feature>
<proteinExistence type="predicted"/>
<keyword evidence="5" id="KW-1185">Reference proteome</keyword>
<keyword evidence="1" id="KW-0175">Coiled coil</keyword>
<name>A0A7I8W400_9ANNE</name>
<dbReference type="InterPro" id="IPR036322">
    <property type="entry name" value="WD40_repeat_dom_sf"/>
</dbReference>
<protein>
    <submittedName>
        <fullName evidence="4">DgyrCDS11342</fullName>
    </submittedName>
</protein>
<dbReference type="SUPFAM" id="SSF50978">
    <property type="entry name" value="WD40 repeat-like"/>
    <property type="match status" value="1"/>
</dbReference>
<dbReference type="PANTHER" id="PTHR15319:SF1">
    <property type="entry name" value="TATA BOX-BINDING PROTEIN-ASSOCIATED FACTOR RNA POLYMERASE I SUBUNIT C"/>
    <property type="match status" value="1"/>
</dbReference>
<feature type="region of interest" description="Disordered" evidence="2">
    <location>
        <begin position="762"/>
        <end position="798"/>
    </location>
</feature>
<evidence type="ECO:0000256" key="1">
    <source>
        <dbReference type="SAM" id="Coils"/>
    </source>
</evidence>
<dbReference type="Proteomes" id="UP000549394">
    <property type="component" value="Unassembled WGS sequence"/>
</dbReference>
<dbReference type="InterPro" id="IPR038801">
    <property type="entry name" value="TAF1C"/>
</dbReference>
<gene>
    <name evidence="4" type="ORF">DGYR_LOCUS10687</name>
</gene>
<dbReference type="Pfam" id="PF20641">
    <property type="entry name" value="TAF1C_beta-prop"/>
    <property type="match status" value="1"/>
</dbReference>
<dbReference type="GO" id="GO:0001650">
    <property type="term" value="C:fibrillar center"/>
    <property type="evidence" value="ECO:0007669"/>
    <property type="project" value="TreeGrafter"/>
</dbReference>
<reference evidence="4 5" key="1">
    <citation type="submission" date="2020-08" db="EMBL/GenBank/DDBJ databases">
        <authorList>
            <person name="Hejnol A."/>
        </authorList>
    </citation>
    <scope>NUCLEOTIDE SEQUENCE [LARGE SCALE GENOMIC DNA]</scope>
</reference>
<dbReference type="OrthoDB" id="2382881at2759"/>
<evidence type="ECO:0000313" key="5">
    <source>
        <dbReference type="Proteomes" id="UP000549394"/>
    </source>
</evidence>